<evidence type="ECO:0000313" key="3">
    <source>
        <dbReference type="EMBL" id="CAL4110299.1"/>
    </source>
</evidence>
<dbReference type="EMBL" id="CAXKWB010014359">
    <property type="protein sequence ID" value="CAL4110299.1"/>
    <property type="molecule type" value="Genomic_DNA"/>
</dbReference>
<accession>A0AAV2R4E4</accession>
<dbReference type="GO" id="GO:0050750">
    <property type="term" value="F:low-density lipoprotein particle receptor binding"/>
    <property type="evidence" value="ECO:0007669"/>
    <property type="project" value="InterPro"/>
</dbReference>
<dbReference type="AlphaFoldDB" id="A0AAV2R4E4"/>
<evidence type="ECO:0000256" key="1">
    <source>
        <dbReference type="SAM" id="MobiDB-lite"/>
    </source>
</evidence>
<dbReference type="PANTHER" id="PTHR16560:SF2">
    <property type="entry name" value="ALPHA-2-MACROGLOBULIN RECEPTOR-ASSOCIATED PROTEIN"/>
    <property type="match status" value="1"/>
</dbReference>
<dbReference type="Pfam" id="PF06401">
    <property type="entry name" value="Alpha-2-MRAP_C"/>
    <property type="match status" value="1"/>
</dbReference>
<keyword evidence="4" id="KW-1185">Reference proteome</keyword>
<proteinExistence type="predicted"/>
<dbReference type="InterPro" id="IPR036744">
    <property type="entry name" value="RAP_sf"/>
</dbReference>
<feature type="compositionally biased region" description="Basic and acidic residues" evidence="1">
    <location>
        <begin position="196"/>
        <end position="209"/>
    </location>
</feature>
<organism evidence="3 4">
    <name type="scientific">Meganyctiphanes norvegica</name>
    <name type="common">Northern krill</name>
    <name type="synonym">Thysanopoda norvegica</name>
    <dbReference type="NCBI Taxonomy" id="48144"/>
    <lineage>
        <taxon>Eukaryota</taxon>
        <taxon>Metazoa</taxon>
        <taxon>Ecdysozoa</taxon>
        <taxon>Arthropoda</taxon>
        <taxon>Crustacea</taxon>
        <taxon>Multicrustacea</taxon>
        <taxon>Malacostraca</taxon>
        <taxon>Eumalacostraca</taxon>
        <taxon>Eucarida</taxon>
        <taxon>Euphausiacea</taxon>
        <taxon>Euphausiidae</taxon>
        <taxon>Meganyctiphanes</taxon>
    </lineage>
</organism>
<dbReference type="Gene3D" id="1.20.81.10">
    <property type="entry name" value="RAP domain"/>
    <property type="match status" value="2"/>
</dbReference>
<feature type="domain" description="Alpha-2-macroglobulin RAP C-terminal" evidence="2">
    <location>
        <begin position="126"/>
        <end position="336"/>
    </location>
</feature>
<evidence type="ECO:0000259" key="2">
    <source>
        <dbReference type="Pfam" id="PF06401"/>
    </source>
</evidence>
<feature type="region of interest" description="Disordered" evidence="1">
    <location>
        <begin position="189"/>
        <end position="209"/>
    </location>
</feature>
<feature type="non-terminal residue" evidence="3">
    <location>
        <position position="336"/>
    </location>
</feature>
<dbReference type="Proteomes" id="UP001497623">
    <property type="component" value="Unassembled WGS sequence"/>
</dbReference>
<gene>
    <name evidence="3" type="ORF">MNOR_LOCUS19380</name>
</gene>
<sequence>MSDIISKTTYRYFANAQNAKNLKKTTEKLGYLKIISIWKKIGRKSVENKKNRQNLSINEKNVIANENNNVAGPSQANLVEENINDKKKLKRIMTRYSLISDDDNVSGSLKENYLNEVGDQKILKAIFKDKKLNKLWIKAEQSGFTEEELKALKEEFQHHQDKIDEYYAFINAADVKNKRDMNKLENEITPFNEPDASEKSTKDKTNTVREKHRELKDGYDRLHKVSSTGPDTKEFFEPKVSGLWKLAVRGDFTQEELESLHTELKHYEHRLLKVRTLAGQMSALKDRGLDGLEKEEKLHSTEGQRILEERISKQKRKVDKLHEDLEMRILQRHSEL</sequence>
<evidence type="ECO:0000313" key="4">
    <source>
        <dbReference type="Proteomes" id="UP001497623"/>
    </source>
</evidence>
<dbReference type="InterPro" id="IPR010483">
    <property type="entry name" value="Alpha_2_MRAP_C"/>
</dbReference>
<dbReference type="PANTHER" id="PTHR16560">
    <property type="entry name" value="ALPHA-2-MACROGLOBULIN RECEPTOR-ASSOCIATED PROTEIN"/>
    <property type="match status" value="1"/>
</dbReference>
<dbReference type="GO" id="GO:0048019">
    <property type="term" value="F:receptor antagonist activity"/>
    <property type="evidence" value="ECO:0007669"/>
    <property type="project" value="InterPro"/>
</dbReference>
<dbReference type="InterPro" id="IPR038003">
    <property type="entry name" value="A2-macroglobuin_RAP"/>
</dbReference>
<dbReference type="SUPFAM" id="SSF47045">
    <property type="entry name" value="RAP domain-like"/>
    <property type="match status" value="2"/>
</dbReference>
<name>A0AAV2R4E4_MEGNR</name>
<dbReference type="GO" id="GO:0048259">
    <property type="term" value="P:regulation of receptor-mediated endocytosis"/>
    <property type="evidence" value="ECO:0007669"/>
    <property type="project" value="TreeGrafter"/>
</dbReference>
<protein>
    <recommendedName>
        <fullName evidence="2">Alpha-2-macroglobulin RAP C-terminal domain-containing protein</fullName>
    </recommendedName>
</protein>
<dbReference type="GO" id="GO:0005783">
    <property type="term" value="C:endoplasmic reticulum"/>
    <property type="evidence" value="ECO:0007669"/>
    <property type="project" value="InterPro"/>
</dbReference>
<comment type="caution">
    <text evidence="3">The sequence shown here is derived from an EMBL/GenBank/DDBJ whole genome shotgun (WGS) entry which is preliminary data.</text>
</comment>
<dbReference type="GO" id="GO:0008201">
    <property type="term" value="F:heparin binding"/>
    <property type="evidence" value="ECO:0007669"/>
    <property type="project" value="InterPro"/>
</dbReference>
<reference evidence="3 4" key="1">
    <citation type="submission" date="2024-05" db="EMBL/GenBank/DDBJ databases">
        <authorList>
            <person name="Wallberg A."/>
        </authorList>
    </citation>
    <scope>NUCLEOTIDE SEQUENCE [LARGE SCALE GENOMIC DNA]</scope>
</reference>